<dbReference type="RefSeq" id="WP_042498083.1">
    <property type="nucleotide sequence ID" value="NZ_BBNU01000008.1"/>
</dbReference>
<dbReference type="SUPFAM" id="SSF56935">
    <property type="entry name" value="Porins"/>
    <property type="match status" value="1"/>
</dbReference>
<reference evidence="2 3" key="1">
    <citation type="journal article" date="2014" name="Genome Announc.">
        <title>Draft Genome Sequences of Marine Flavobacterium Algibacter lectus Strains SS8 and NR4.</title>
        <authorList>
            <person name="Takatani N."/>
            <person name="Nakanishi M."/>
            <person name="Meirelles P."/>
            <person name="Mino S."/>
            <person name="Suda W."/>
            <person name="Oshima K."/>
            <person name="Hattori M."/>
            <person name="Ohkuma M."/>
            <person name="Hosokawa M."/>
            <person name="Miyashita K."/>
            <person name="Thompson F.L."/>
            <person name="Niwa A."/>
            <person name="Sawabe T."/>
            <person name="Sawabe T."/>
        </authorList>
    </citation>
    <scope>NUCLEOTIDE SEQUENCE [LARGE SCALE GENOMIC DNA]</scope>
    <source>
        <strain evidence="3">JCM19274</strain>
    </source>
</reference>
<dbReference type="AlphaFoldDB" id="A0A090WSQ7"/>
<dbReference type="Pfam" id="PF16344">
    <property type="entry name" value="FecR_C"/>
    <property type="match status" value="1"/>
</dbReference>
<dbReference type="InterPro" id="IPR037066">
    <property type="entry name" value="Plug_dom_sf"/>
</dbReference>
<accession>A0A090WSQ7</accession>
<proteinExistence type="predicted"/>
<gene>
    <name evidence="2" type="ORF">JCM19274_2693</name>
</gene>
<dbReference type="InterPro" id="IPR008969">
    <property type="entry name" value="CarboxyPept-like_regulatory"/>
</dbReference>
<feature type="domain" description="Protein FecR C-terminal" evidence="1">
    <location>
        <begin position="39"/>
        <end position="106"/>
    </location>
</feature>
<evidence type="ECO:0000313" key="3">
    <source>
        <dbReference type="Proteomes" id="UP000029643"/>
    </source>
</evidence>
<dbReference type="Pfam" id="PF13715">
    <property type="entry name" value="CarbopepD_reg_2"/>
    <property type="match status" value="1"/>
</dbReference>
<dbReference type="Gene3D" id="3.55.50.30">
    <property type="match status" value="1"/>
</dbReference>
<evidence type="ECO:0000313" key="2">
    <source>
        <dbReference type="EMBL" id="GAL80021.1"/>
    </source>
</evidence>
<dbReference type="Gene3D" id="2.170.130.10">
    <property type="entry name" value="TonB-dependent receptor, plug domain"/>
    <property type="match status" value="1"/>
</dbReference>
<dbReference type="EMBL" id="BBNU01000008">
    <property type="protein sequence ID" value="GAL80021.1"/>
    <property type="molecule type" value="Genomic_DNA"/>
</dbReference>
<protein>
    <submittedName>
        <fullName evidence="2">Putative outer membrane protein</fullName>
    </submittedName>
</protein>
<dbReference type="Gene3D" id="2.60.40.1120">
    <property type="entry name" value="Carboxypeptidase-like, regulatory domain"/>
    <property type="match status" value="1"/>
</dbReference>
<evidence type="ECO:0000259" key="1">
    <source>
        <dbReference type="Pfam" id="PF16344"/>
    </source>
</evidence>
<dbReference type="Proteomes" id="UP000029643">
    <property type="component" value="Unassembled WGS sequence"/>
</dbReference>
<dbReference type="SUPFAM" id="SSF49464">
    <property type="entry name" value="Carboxypeptidase regulatory domain-like"/>
    <property type="match status" value="1"/>
</dbReference>
<organism evidence="2 3">
    <name type="scientific">Algibacter lectus</name>
    <dbReference type="NCBI Taxonomy" id="221126"/>
    <lineage>
        <taxon>Bacteria</taxon>
        <taxon>Pseudomonadati</taxon>
        <taxon>Bacteroidota</taxon>
        <taxon>Flavobacteriia</taxon>
        <taxon>Flavobacteriales</taxon>
        <taxon>Flavobacteriaceae</taxon>
        <taxon>Algibacter</taxon>
    </lineage>
</organism>
<comment type="caution">
    <text evidence="2">The sequence shown here is derived from an EMBL/GenBank/DDBJ whole genome shotgun (WGS) entry which is preliminary data.</text>
</comment>
<dbReference type="InterPro" id="IPR032508">
    <property type="entry name" value="FecR_C"/>
</dbReference>
<sequence length="289" mass="31790">MKFKNYLTKLFILLIISLVPITSFGKNEKKITELKISIKLENAKLTAIFSKLKNEYDINFSYGQKIIEDPSTYSVNYQNILLTNLLNDLASKGHFKYEVDETTVLVKKTKKLNVQQTTIGTITDRSGLPLIGATIIEKGTLNGTTSDFDGKFSITTSSSNAILIISFIGYQNQEISINGQNNFNITLQEKVADLSEVVITALGMKREKKALGYSVGEINDEKLNLVPQENVLGGLSSKISGLDIRRGGNDLNNETYVYIRGKTSLTGNDQPLVVIDGSPVGDTNVMGGY</sequence>
<name>A0A090WSQ7_9FLAO</name>